<organism evidence="2 3">
    <name type="scientific">Bacillus salipaludis</name>
    <dbReference type="NCBI Taxonomy" id="2547811"/>
    <lineage>
        <taxon>Bacteria</taxon>
        <taxon>Bacillati</taxon>
        <taxon>Bacillota</taxon>
        <taxon>Bacilli</taxon>
        <taxon>Bacillales</taxon>
        <taxon>Bacillaceae</taxon>
        <taxon>Bacillus</taxon>
    </lineage>
</organism>
<feature type="transmembrane region" description="Helical" evidence="1">
    <location>
        <begin position="41"/>
        <end position="65"/>
    </location>
</feature>
<evidence type="ECO:0000256" key="1">
    <source>
        <dbReference type="SAM" id="Phobius"/>
    </source>
</evidence>
<dbReference type="EMBL" id="JBJHQH010000020">
    <property type="protein sequence ID" value="MFK9094132.1"/>
    <property type="molecule type" value="Genomic_DNA"/>
</dbReference>
<keyword evidence="1" id="KW-1133">Transmembrane helix</keyword>
<keyword evidence="3" id="KW-1185">Reference proteome</keyword>
<dbReference type="RefSeq" id="WP_406582615.1">
    <property type="nucleotide sequence ID" value="NZ_JBJHQH010000020.1"/>
</dbReference>
<reference evidence="2 3" key="1">
    <citation type="submission" date="2024-11" db="EMBL/GenBank/DDBJ databases">
        <authorList>
            <person name="Lucas J.A."/>
        </authorList>
    </citation>
    <scope>NUCLEOTIDE SEQUENCE [LARGE SCALE GENOMIC DNA]</scope>
    <source>
        <strain evidence="2 3">Z 5.4</strain>
    </source>
</reference>
<evidence type="ECO:0000313" key="2">
    <source>
        <dbReference type="EMBL" id="MFK9094132.1"/>
    </source>
</evidence>
<gene>
    <name evidence="2" type="ORF">ACJEBI_21995</name>
</gene>
<sequence>MGFVIPFAEFGNYLVFSILIGHVALQIVPETNKPKITIAKPVLLLSTLGIIIFTLGPIVQTVSYFQEGIGLALATKAVLLDFQVGKAWVFIGFMSTFLWIAIILNGSKYLKAVKDVAS</sequence>
<protein>
    <submittedName>
        <fullName evidence="2">Uncharacterized protein</fullName>
    </submittedName>
</protein>
<keyword evidence="1" id="KW-0812">Transmembrane</keyword>
<feature type="transmembrane region" description="Helical" evidence="1">
    <location>
        <begin position="12"/>
        <end position="29"/>
    </location>
</feature>
<proteinExistence type="predicted"/>
<keyword evidence="1" id="KW-0472">Membrane</keyword>
<comment type="caution">
    <text evidence="2">The sequence shown here is derived from an EMBL/GenBank/DDBJ whole genome shotgun (WGS) entry which is preliminary data.</text>
</comment>
<evidence type="ECO:0000313" key="3">
    <source>
        <dbReference type="Proteomes" id="UP001623041"/>
    </source>
</evidence>
<feature type="transmembrane region" description="Helical" evidence="1">
    <location>
        <begin position="85"/>
        <end position="104"/>
    </location>
</feature>
<accession>A0ABW8RNH3</accession>
<name>A0ABW8RNH3_9BACI</name>
<dbReference type="Proteomes" id="UP001623041">
    <property type="component" value="Unassembled WGS sequence"/>
</dbReference>